<evidence type="ECO:0000313" key="3">
    <source>
        <dbReference type="Proteomes" id="UP001642484"/>
    </source>
</evidence>
<dbReference type="EMBL" id="CAXAMN010018480">
    <property type="protein sequence ID" value="CAK9052501.1"/>
    <property type="molecule type" value="Genomic_DNA"/>
</dbReference>
<keyword evidence="3" id="KW-1185">Reference proteome</keyword>
<comment type="caution">
    <text evidence="2">The sequence shown here is derived from an EMBL/GenBank/DDBJ whole genome shotgun (WGS) entry which is preliminary data.</text>
</comment>
<organism evidence="2 3">
    <name type="scientific">Durusdinium trenchii</name>
    <dbReference type="NCBI Taxonomy" id="1381693"/>
    <lineage>
        <taxon>Eukaryota</taxon>
        <taxon>Sar</taxon>
        <taxon>Alveolata</taxon>
        <taxon>Dinophyceae</taxon>
        <taxon>Suessiales</taxon>
        <taxon>Symbiodiniaceae</taxon>
        <taxon>Durusdinium</taxon>
    </lineage>
</organism>
<accession>A0ABP0MM05</accession>
<gene>
    <name evidence="2" type="ORF">CCMP2556_LOCUS26482</name>
</gene>
<dbReference type="Proteomes" id="UP001642484">
    <property type="component" value="Unassembled WGS sequence"/>
</dbReference>
<feature type="region of interest" description="Disordered" evidence="1">
    <location>
        <begin position="1"/>
        <end position="51"/>
    </location>
</feature>
<evidence type="ECO:0000256" key="1">
    <source>
        <dbReference type="SAM" id="MobiDB-lite"/>
    </source>
</evidence>
<name>A0ABP0MM05_9DINO</name>
<proteinExistence type="predicted"/>
<feature type="compositionally biased region" description="Basic residues" evidence="1">
    <location>
        <begin position="28"/>
        <end position="43"/>
    </location>
</feature>
<protein>
    <submittedName>
        <fullName evidence="2">Uncharacterized protein</fullName>
    </submittedName>
</protein>
<evidence type="ECO:0000313" key="2">
    <source>
        <dbReference type="EMBL" id="CAK9052501.1"/>
    </source>
</evidence>
<reference evidence="2 3" key="1">
    <citation type="submission" date="2024-02" db="EMBL/GenBank/DDBJ databases">
        <authorList>
            <person name="Chen Y."/>
            <person name="Shah S."/>
            <person name="Dougan E. K."/>
            <person name="Thang M."/>
            <person name="Chan C."/>
        </authorList>
    </citation>
    <scope>NUCLEOTIDE SEQUENCE [LARGE SCALE GENOMIC DNA]</scope>
</reference>
<sequence length="688" mass="76917">MEPAIPAVNELSSSSSEPVEAAGSSGRGRGRGRGRSSKRRRQSTPKAQPAIDDAARVQSMLSKTCRSKGTSSCRDHFRTKNGVREVIKFREQWKGLHKVDQDEAFERIRSVCQDERGGGRKQWRFLGTGRFQRLMTAVEAGERKPPADLRYLSKSAQHILNPENEELKSGVLSFLESIYSSVAETLPDVGDTITDILPEAEEPDPDDLALTGFNFGCWIQSEGQENETWSSDRSGDLAALADEQAFRLFGGFVQATTASCGSGQFRATTNALIASLAGHLAARQMQQRLLYDHQCAQFRDRCLESRPELIQNQFWRRCVEHPHDIILRQIYLTEKKHGGLIRPWQCGWRADFGISGMVDPEVAETLMELFLTDPRNVGTEQVAATDVPKEFLESEYKECRALEGHSVQLAQMATKRQVHCFNLLRQTRILSRAGISSDWDTAAGVARAFSIGRAESSALFQLLTDVSLYLQRIVSDHDSTPEPLRKALSFKEATRLHQATGCFLFMLDALQKIAPASRFGDMKTSLENQFFMKFMDGDLVHCLEERVPLSADLTMVSAFRPLKAQIEQGRVQAIEEETVRLRADVAKANFAQVKTLIERDMQTLKDKLPGAQDSARETALDMKKGRAYAAEYMQNNCFISDVGEDMETATPTFLQFMDGLRGISGSAHFVGEYVPKVLVVAMVVFEPY</sequence>